<dbReference type="EMBL" id="MFLZ01000009">
    <property type="protein sequence ID" value="OGG80376.1"/>
    <property type="molecule type" value="Genomic_DNA"/>
</dbReference>
<evidence type="ECO:0000313" key="2">
    <source>
        <dbReference type="EMBL" id="OGG80376.1"/>
    </source>
</evidence>
<evidence type="ECO:0000259" key="1">
    <source>
        <dbReference type="Pfam" id="PF13477"/>
    </source>
</evidence>
<comment type="caution">
    <text evidence="2">The sequence shown here is derived from an EMBL/GenBank/DDBJ whole genome shotgun (WGS) entry which is preliminary data.</text>
</comment>
<gene>
    <name evidence="2" type="ORF">A3A39_04290</name>
</gene>
<dbReference type="STRING" id="1798512.A3A39_04290"/>
<accession>A0A1F6F3F0</accession>
<evidence type="ECO:0000313" key="3">
    <source>
        <dbReference type="Proteomes" id="UP000177372"/>
    </source>
</evidence>
<dbReference type="PANTHER" id="PTHR12526">
    <property type="entry name" value="GLYCOSYLTRANSFERASE"/>
    <property type="match status" value="1"/>
</dbReference>
<proteinExistence type="predicted"/>
<dbReference type="AlphaFoldDB" id="A0A1F6F3F0"/>
<dbReference type="SUPFAM" id="SSF53756">
    <property type="entry name" value="UDP-Glycosyltransferase/glycogen phosphorylase"/>
    <property type="match status" value="1"/>
</dbReference>
<feature type="domain" description="Glycosyltransferase subfamily 4-like N-terminal" evidence="1">
    <location>
        <begin position="17"/>
        <end position="108"/>
    </location>
</feature>
<sequence length="341" mass="37913">MRLLITTQAVDRDDQAMGFFHRWLEAFGTRCLRVHVVCLKEGEHRLSPNVSIHSLGKETGRSLFKYVSRFFRYAWSLRREYDAVFVHMNQEYVLLGGIFWRLSGKRIVLWRNHKKGSLLTRIASLLAHTVCYTSPDAYVAGFSNAIKMPIGIDTEVFKPRANSAERDSILFLGRLDAVKNPDVFLEALALLAKDSVLFKANVYGDPTPGREAYAETLRKRFAGTKGISFHPAVRNDETPALYASHAIYVNLTPSGSFDKTIGEAMASGCIVVAANEVLRGVIPDELIVDPADAGSVARGIRAALAMDAHARADLSARSRAYVLREHSLSLLTERLMSILNS</sequence>
<dbReference type="CDD" id="cd03801">
    <property type="entry name" value="GT4_PimA-like"/>
    <property type="match status" value="1"/>
</dbReference>
<dbReference type="Pfam" id="PF13692">
    <property type="entry name" value="Glyco_trans_1_4"/>
    <property type="match status" value="1"/>
</dbReference>
<dbReference type="InterPro" id="IPR028098">
    <property type="entry name" value="Glyco_trans_4-like_N"/>
</dbReference>
<dbReference type="Pfam" id="PF13477">
    <property type="entry name" value="Glyco_trans_4_2"/>
    <property type="match status" value="1"/>
</dbReference>
<organism evidence="2 3">
    <name type="scientific">Candidatus Kaiserbacteria bacterium RIFCSPLOWO2_01_FULL_54_13</name>
    <dbReference type="NCBI Taxonomy" id="1798512"/>
    <lineage>
        <taxon>Bacteria</taxon>
        <taxon>Candidatus Kaiseribacteriota</taxon>
    </lineage>
</organism>
<reference evidence="2 3" key="1">
    <citation type="journal article" date="2016" name="Nat. Commun.">
        <title>Thousands of microbial genomes shed light on interconnected biogeochemical processes in an aquifer system.</title>
        <authorList>
            <person name="Anantharaman K."/>
            <person name="Brown C.T."/>
            <person name="Hug L.A."/>
            <person name="Sharon I."/>
            <person name="Castelle C.J."/>
            <person name="Probst A.J."/>
            <person name="Thomas B.C."/>
            <person name="Singh A."/>
            <person name="Wilkins M.J."/>
            <person name="Karaoz U."/>
            <person name="Brodie E.L."/>
            <person name="Williams K.H."/>
            <person name="Hubbard S.S."/>
            <person name="Banfield J.F."/>
        </authorList>
    </citation>
    <scope>NUCLEOTIDE SEQUENCE [LARGE SCALE GENOMIC DNA]</scope>
</reference>
<dbReference type="Proteomes" id="UP000177372">
    <property type="component" value="Unassembled WGS sequence"/>
</dbReference>
<dbReference type="Gene3D" id="3.40.50.2000">
    <property type="entry name" value="Glycogen Phosphorylase B"/>
    <property type="match status" value="2"/>
</dbReference>
<protein>
    <recommendedName>
        <fullName evidence="1">Glycosyltransferase subfamily 4-like N-terminal domain-containing protein</fullName>
    </recommendedName>
</protein>
<name>A0A1F6F3F0_9BACT</name>